<dbReference type="InterPro" id="IPR043128">
    <property type="entry name" value="Rev_trsase/Diguanyl_cyclase"/>
</dbReference>
<dbReference type="InterPro" id="IPR013655">
    <property type="entry name" value="PAS_fold_3"/>
</dbReference>
<evidence type="ECO:0000259" key="6">
    <source>
        <dbReference type="PROSITE" id="PS50885"/>
    </source>
</evidence>
<evidence type="ECO:0000259" key="4">
    <source>
        <dbReference type="PROSITE" id="PS50112"/>
    </source>
</evidence>
<dbReference type="InterPro" id="IPR029787">
    <property type="entry name" value="Nucleotide_cyclase"/>
</dbReference>
<dbReference type="InterPro" id="IPR001610">
    <property type="entry name" value="PAC"/>
</dbReference>
<dbReference type="PROSITE" id="PS50885">
    <property type="entry name" value="HAMP"/>
    <property type="match status" value="1"/>
</dbReference>
<dbReference type="InterPro" id="IPR000014">
    <property type="entry name" value="PAS"/>
</dbReference>
<dbReference type="PANTHER" id="PTHR45138:SF9">
    <property type="entry name" value="DIGUANYLATE CYCLASE DGCM-RELATED"/>
    <property type="match status" value="1"/>
</dbReference>
<feature type="transmembrane region" description="Helical" evidence="3">
    <location>
        <begin position="273"/>
        <end position="294"/>
    </location>
</feature>
<dbReference type="InterPro" id="IPR035965">
    <property type="entry name" value="PAS-like_dom_sf"/>
</dbReference>
<dbReference type="SMART" id="SM00091">
    <property type="entry name" value="PAS"/>
    <property type="match status" value="1"/>
</dbReference>
<dbReference type="SMART" id="SM00086">
    <property type="entry name" value="PAC"/>
    <property type="match status" value="1"/>
</dbReference>
<dbReference type="NCBIfam" id="TIGR00229">
    <property type="entry name" value="sensory_box"/>
    <property type="match status" value="1"/>
</dbReference>
<dbReference type="SUPFAM" id="SSF55073">
    <property type="entry name" value="Nucleotide cyclase"/>
    <property type="match status" value="1"/>
</dbReference>
<dbReference type="PROSITE" id="PS50113">
    <property type="entry name" value="PAC"/>
    <property type="match status" value="1"/>
</dbReference>
<organism evidence="8 9">
    <name type="scientific">Aureimonas endophytica</name>
    <dbReference type="NCBI Taxonomy" id="2027858"/>
    <lineage>
        <taxon>Bacteria</taxon>
        <taxon>Pseudomonadati</taxon>
        <taxon>Pseudomonadota</taxon>
        <taxon>Alphaproteobacteria</taxon>
        <taxon>Hyphomicrobiales</taxon>
        <taxon>Aurantimonadaceae</taxon>
        <taxon>Aureimonas</taxon>
    </lineage>
</organism>
<dbReference type="SMART" id="SM00267">
    <property type="entry name" value="GGDEF"/>
    <property type="match status" value="1"/>
</dbReference>
<dbReference type="FunFam" id="3.30.70.270:FF:000001">
    <property type="entry name" value="Diguanylate cyclase domain protein"/>
    <property type="match status" value="1"/>
</dbReference>
<dbReference type="InterPro" id="IPR000700">
    <property type="entry name" value="PAS-assoc_C"/>
</dbReference>
<comment type="caution">
    <text evidence="8">The sequence shown here is derived from an EMBL/GenBank/DDBJ whole genome shotgun (WGS) entry which is preliminary data.</text>
</comment>
<feature type="domain" description="PAC" evidence="5">
    <location>
        <begin position="432"/>
        <end position="480"/>
    </location>
</feature>
<dbReference type="Gene3D" id="6.10.340.10">
    <property type="match status" value="1"/>
</dbReference>
<reference evidence="8" key="2">
    <citation type="submission" date="2020-09" db="EMBL/GenBank/DDBJ databases">
        <authorList>
            <person name="Sun Q."/>
            <person name="Zhou Y."/>
        </authorList>
    </citation>
    <scope>NUCLEOTIDE SEQUENCE</scope>
    <source>
        <strain evidence="8">CGMCC 1.15367</strain>
    </source>
</reference>
<dbReference type="Pfam" id="PF00672">
    <property type="entry name" value="HAMP"/>
    <property type="match status" value="1"/>
</dbReference>
<dbReference type="CDD" id="cd01949">
    <property type="entry name" value="GGDEF"/>
    <property type="match status" value="1"/>
</dbReference>
<comment type="catalytic activity">
    <reaction evidence="2">
        <text>2 GTP = 3',3'-c-di-GMP + 2 diphosphate</text>
        <dbReference type="Rhea" id="RHEA:24898"/>
        <dbReference type="ChEBI" id="CHEBI:33019"/>
        <dbReference type="ChEBI" id="CHEBI:37565"/>
        <dbReference type="ChEBI" id="CHEBI:58805"/>
        <dbReference type="EC" id="2.7.7.65"/>
    </reaction>
</comment>
<keyword evidence="3" id="KW-0812">Transmembrane</keyword>
<keyword evidence="3" id="KW-1133">Transmembrane helix</keyword>
<dbReference type="InterPro" id="IPR050469">
    <property type="entry name" value="Diguanylate_Cyclase"/>
</dbReference>
<dbReference type="InterPro" id="IPR003660">
    <property type="entry name" value="HAMP_dom"/>
</dbReference>
<dbReference type="RefSeq" id="WP_188907025.1">
    <property type="nucleotide sequence ID" value="NZ_BMIQ01000001.1"/>
</dbReference>
<dbReference type="InterPro" id="IPR000160">
    <property type="entry name" value="GGDEF_dom"/>
</dbReference>
<dbReference type="CDD" id="cd12914">
    <property type="entry name" value="PDC1_DGC_like"/>
    <property type="match status" value="1"/>
</dbReference>
<dbReference type="GO" id="GO:0005886">
    <property type="term" value="C:plasma membrane"/>
    <property type="evidence" value="ECO:0007669"/>
    <property type="project" value="TreeGrafter"/>
</dbReference>
<dbReference type="Pfam" id="PF08447">
    <property type="entry name" value="PAS_3"/>
    <property type="match status" value="1"/>
</dbReference>
<sequence>MTILIASAILPLAVFVGFSVYDDYVRTLAAARHDVVQSARIAAARQSQIFATSRLLLDTLRRSPNVSIEGGASCDATLAQFKEANPQFLTVGLMDADGVITCHNILRQRQPFTDGELVTRIMAANAEEFIVGNFMIGRVSKQPTFALAMAYRDAAGNKLGAVFASIDLARLSATAEIVSDGGRLAVAMVQPASGRILSHFPRNDVIGGTVLGNHPLFAAMRSMPGGGVAETAGLMGDEIIYGFEPIDGAETSGLMIAVGESRQALLAPIRNRAMHSAMAAAAVLIAALVAFWCLGDRLHMAPILQLTRTAGRIKNGDFAARSRLPFWHSPELRDLGETLNAMAVRLEEGREAERAVAASEARYRLLAANSADMITCLDRRDMRTFVSPACKEVIGWSPAELLTQPPSDLIHPEDGETVLSMMQVLRSGTPVTEVRYRMRHKDGRYIWVEVNGRPTEIDDQLVFVLRDVTARKAMEDELARANRQLASLASTDGLTQLLNRRAFDAVLEQSFDMALANGRSLSLLLLDVDQFKAFNDHYGHMAGDEALRAVAAELRAVLRRPGIAVARYGGEEFAVVLPETPLSTALQEAEALRHAVVSRAIAHERSAHGVVTISIGAATLTIGDTQLSRSDLIQRADLALYAAKRAGRNRTEFAATDLSVAS</sequence>
<feature type="domain" description="HAMP" evidence="6">
    <location>
        <begin position="297"/>
        <end position="351"/>
    </location>
</feature>
<keyword evidence="9" id="KW-1185">Reference proteome</keyword>
<dbReference type="Proteomes" id="UP000644699">
    <property type="component" value="Unassembled WGS sequence"/>
</dbReference>
<accession>A0A916ZFI7</accession>
<feature type="domain" description="GGDEF" evidence="7">
    <location>
        <begin position="519"/>
        <end position="656"/>
    </location>
</feature>
<gene>
    <name evidence="8" type="ORF">GCM10011390_09440</name>
</gene>
<dbReference type="GO" id="GO:0007165">
    <property type="term" value="P:signal transduction"/>
    <property type="evidence" value="ECO:0007669"/>
    <property type="project" value="InterPro"/>
</dbReference>
<evidence type="ECO:0000259" key="7">
    <source>
        <dbReference type="PROSITE" id="PS50887"/>
    </source>
</evidence>
<proteinExistence type="predicted"/>
<evidence type="ECO:0000259" key="5">
    <source>
        <dbReference type="PROSITE" id="PS50113"/>
    </source>
</evidence>
<dbReference type="CDD" id="cd06225">
    <property type="entry name" value="HAMP"/>
    <property type="match status" value="1"/>
</dbReference>
<reference evidence="8" key="1">
    <citation type="journal article" date="2014" name="Int. J. Syst. Evol. Microbiol.">
        <title>Complete genome sequence of Corynebacterium casei LMG S-19264T (=DSM 44701T), isolated from a smear-ripened cheese.</title>
        <authorList>
            <consortium name="US DOE Joint Genome Institute (JGI-PGF)"/>
            <person name="Walter F."/>
            <person name="Albersmeier A."/>
            <person name="Kalinowski J."/>
            <person name="Ruckert C."/>
        </authorList>
    </citation>
    <scope>NUCLEOTIDE SEQUENCE</scope>
    <source>
        <strain evidence="8">CGMCC 1.15367</strain>
    </source>
</reference>
<protein>
    <recommendedName>
        <fullName evidence="1">diguanylate cyclase</fullName>
        <ecNumber evidence="1">2.7.7.65</ecNumber>
    </recommendedName>
</protein>
<feature type="domain" description="PAS" evidence="4">
    <location>
        <begin position="359"/>
        <end position="429"/>
    </location>
</feature>
<dbReference type="NCBIfam" id="TIGR00254">
    <property type="entry name" value="GGDEF"/>
    <property type="match status" value="1"/>
</dbReference>
<keyword evidence="3" id="KW-0472">Membrane</keyword>
<evidence type="ECO:0000313" key="9">
    <source>
        <dbReference type="Proteomes" id="UP000644699"/>
    </source>
</evidence>
<dbReference type="SUPFAM" id="SSF55785">
    <property type="entry name" value="PYP-like sensor domain (PAS domain)"/>
    <property type="match status" value="1"/>
</dbReference>
<dbReference type="PANTHER" id="PTHR45138">
    <property type="entry name" value="REGULATORY COMPONENTS OF SENSORY TRANSDUCTION SYSTEM"/>
    <property type="match status" value="1"/>
</dbReference>
<evidence type="ECO:0000256" key="1">
    <source>
        <dbReference type="ARBA" id="ARBA00012528"/>
    </source>
</evidence>
<evidence type="ECO:0000313" key="8">
    <source>
        <dbReference type="EMBL" id="GGD92839.1"/>
    </source>
</evidence>
<dbReference type="EC" id="2.7.7.65" evidence="1"/>
<dbReference type="PROSITE" id="PS50887">
    <property type="entry name" value="GGDEF"/>
    <property type="match status" value="1"/>
</dbReference>
<dbReference type="Pfam" id="PF00990">
    <property type="entry name" value="GGDEF"/>
    <property type="match status" value="1"/>
</dbReference>
<dbReference type="GO" id="GO:1902201">
    <property type="term" value="P:negative regulation of bacterial-type flagellum-dependent cell motility"/>
    <property type="evidence" value="ECO:0007669"/>
    <property type="project" value="TreeGrafter"/>
</dbReference>
<dbReference type="GO" id="GO:0043709">
    <property type="term" value="P:cell adhesion involved in single-species biofilm formation"/>
    <property type="evidence" value="ECO:0007669"/>
    <property type="project" value="TreeGrafter"/>
</dbReference>
<dbReference type="CDD" id="cd00130">
    <property type="entry name" value="PAS"/>
    <property type="match status" value="1"/>
</dbReference>
<dbReference type="Gene3D" id="3.30.450.20">
    <property type="entry name" value="PAS domain"/>
    <property type="match status" value="2"/>
</dbReference>
<evidence type="ECO:0000256" key="2">
    <source>
        <dbReference type="ARBA" id="ARBA00034247"/>
    </source>
</evidence>
<evidence type="ECO:0000256" key="3">
    <source>
        <dbReference type="SAM" id="Phobius"/>
    </source>
</evidence>
<dbReference type="GO" id="GO:0052621">
    <property type="term" value="F:diguanylate cyclase activity"/>
    <property type="evidence" value="ECO:0007669"/>
    <property type="project" value="UniProtKB-EC"/>
</dbReference>
<dbReference type="Gene3D" id="3.30.70.270">
    <property type="match status" value="1"/>
</dbReference>
<dbReference type="SMART" id="SM00304">
    <property type="entry name" value="HAMP"/>
    <property type="match status" value="1"/>
</dbReference>
<dbReference type="EMBL" id="BMIQ01000001">
    <property type="protein sequence ID" value="GGD92839.1"/>
    <property type="molecule type" value="Genomic_DNA"/>
</dbReference>
<name>A0A916ZFI7_9HYPH</name>
<dbReference type="PROSITE" id="PS50112">
    <property type="entry name" value="PAS"/>
    <property type="match status" value="1"/>
</dbReference>
<dbReference type="AlphaFoldDB" id="A0A916ZFI7"/>